<dbReference type="PANTHER" id="PTHR46211">
    <property type="entry name" value="GLYCEROPHOSPHORYL DIESTER PHOSPHODIESTERASE"/>
    <property type="match status" value="1"/>
</dbReference>
<dbReference type="InterPro" id="IPR017946">
    <property type="entry name" value="PLC-like_Pdiesterase_TIM-brl"/>
</dbReference>
<gene>
    <name evidence="2" type="ORF">OB955_10030</name>
</gene>
<dbReference type="SUPFAM" id="SSF51695">
    <property type="entry name" value="PLC-like phosphodiesterases"/>
    <property type="match status" value="1"/>
</dbReference>
<reference evidence="2 3" key="1">
    <citation type="submission" date="2022-09" db="EMBL/GenBank/DDBJ databases">
        <title>Enrichment on poylsaccharides allowed isolation of novel metabolic and taxonomic groups of Haloarchaea.</title>
        <authorList>
            <person name="Sorokin D.Y."/>
            <person name="Elcheninov A.G."/>
            <person name="Khizhniak T.V."/>
            <person name="Kolganova T.V."/>
            <person name="Kublanov I.V."/>
        </authorList>
    </citation>
    <scope>NUCLEOTIDE SEQUENCE [LARGE SCALE GENOMIC DNA]</scope>
    <source>
        <strain evidence="2 3">AArc-m2/3/4</strain>
    </source>
</reference>
<dbReference type="Proteomes" id="UP001320972">
    <property type="component" value="Unassembled WGS sequence"/>
</dbReference>
<dbReference type="InterPro" id="IPR030395">
    <property type="entry name" value="GP_PDE_dom"/>
</dbReference>
<dbReference type="Pfam" id="PF03009">
    <property type="entry name" value="GDPD"/>
    <property type="match status" value="1"/>
</dbReference>
<feature type="domain" description="GP-PDE" evidence="1">
    <location>
        <begin position="34"/>
        <end position="252"/>
    </location>
</feature>
<evidence type="ECO:0000313" key="2">
    <source>
        <dbReference type="EMBL" id="MCU4973080.1"/>
    </source>
</evidence>
<dbReference type="RefSeq" id="WP_338007745.1">
    <property type="nucleotide sequence ID" value="NZ_JAOPKB010000004.1"/>
</dbReference>
<proteinExistence type="predicted"/>
<comment type="caution">
    <text evidence="2">The sequence shown here is derived from an EMBL/GenBank/DDBJ whole genome shotgun (WGS) entry which is preliminary data.</text>
</comment>
<dbReference type="PROSITE" id="PS51704">
    <property type="entry name" value="GP_PDE"/>
    <property type="match status" value="1"/>
</dbReference>
<name>A0ABT2QDT2_9EURY</name>
<organism evidence="2 3">
    <name type="scientific">Natronoglomus mannanivorans</name>
    <dbReference type="NCBI Taxonomy" id="2979990"/>
    <lineage>
        <taxon>Archaea</taxon>
        <taxon>Methanobacteriati</taxon>
        <taxon>Methanobacteriota</taxon>
        <taxon>Stenosarchaea group</taxon>
        <taxon>Halobacteria</taxon>
        <taxon>Halobacteriales</taxon>
        <taxon>Natrialbaceae</taxon>
        <taxon>Natronoglomus</taxon>
    </lineage>
</organism>
<evidence type="ECO:0000313" key="3">
    <source>
        <dbReference type="Proteomes" id="UP001320972"/>
    </source>
</evidence>
<dbReference type="Gene3D" id="3.20.20.190">
    <property type="entry name" value="Phosphatidylinositol (PI) phosphodiesterase"/>
    <property type="match status" value="1"/>
</dbReference>
<dbReference type="EMBL" id="JAOPKB010000004">
    <property type="protein sequence ID" value="MCU4973080.1"/>
    <property type="molecule type" value="Genomic_DNA"/>
</dbReference>
<keyword evidence="3" id="KW-1185">Reference proteome</keyword>
<accession>A0ABT2QDT2</accession>
<sequence>MTSSRLTRALAFGAVALSALALAVAHARSRLRSRTIFAHRGFANEVPENTVEGVRFAASRADAVEIDVRRCGSGELVCVHDETLERLTGADRRVDETDWETLRELEVADGATVARLEDVLAVVPDDVLLNVELKERGLAADVLEALEDHGGEVLLSSFDADALAEVRARDEAIPLAYVFRTTTPSARAPLETAAALDCVAVHPRADLCFRTVIVPRAHRHGLAVNAWTVDSRLEAALVALVGADGVFVDSSW</sequence>
<dbReference type="CDD" id="cd08556">
    <property type="entry name" value="GDPD"/>
    <property type="match status" value="1"/>
</dbReference>
<protein>
    <submittedName>
        <fullName evidence="2">Glycerophosphodiester phosphodiesterase</fullName>
    </submittedName>
</protein>
<evidence type="ECO:0000259" key="1">
    <source>
        <dbReference type="PROSITE" id="PS51704"/>
    </source>
</evidence>
<dbReference type="PANTHER" id="PTHR46211:SF14">
    <property type="entry name" value="GLYCEROPHOSPHODIESTER PHOSPHODIESTERASE"/>
    <property type="match status" value="1"/>
</dbReference>